<feature type="chain" id="PRO_5012873135" description="DUF5117 domain-containing protein" evidence="2">
    <location>
        <begin position="27"/>
        <end position="868"/>
    </location>
</feature>
<dbReference type="InterPro" id="IPR033413">
    <property type="entry name" value="DUF5117"/>
</dbReference>
<dbReference type="SUPFAM" id="SSF55486">
    <property type="entry name" value="Metalloproteases ('zincins'), catalytic domain"/>
    <property type="match status" value="1"/>
</dbReference>
<keyword evidence="6" id="KW-1185">Reference proteome</keyword>
<dbReference type="AlphaFoldDB" id="A0A238U897"/>
<feature type="region of interest" description="Disordered" evidence="1">
    <location>
        <begin position="28"/>
        <end position="54"/>
    </location>
</feature>
<evidence type="ECO:0000259" key="4">
    <source>
        <dbReference type="Pfam" id="PF17148"/>
    </source>
</evidence>
<dbReference type="CDD" id="cd04276">
    <property type="entry name" value="ZnMc_MMP_like_2"/>
    <property type="match status" value="1"/>
</dbReference>
<gene>
    <name evidence="5" type="ORF">TJEJU_1701</name>
</gene>
<accession>A0A238U897</accession>
<dbReference type="PANTHER" id="PTHR38478:SF1">
    <property type="entry name" value="ZINC DEPENDENT METALLOPROTEASE DOMAIN LIPOPROTEIN"/>
    <property type="match status" value="1"/>
</dbReference>
<dbReference type="Gene3D" id="3.40.390.10">
    <property type="entry name" value="Collagenase (Catalytic Domain)"/>
    <property type="match status" value="1"/>
</dbReference>
<dbReference type="Proteomes" id="UP000215214">
    <property type="component" value="Chromosome TJEJU"/>
</dbReference>
<keyword evidence="2" id="KW-0732">Signal</keyword>
<proteinExistence type="predicted"/>
<organism evidence="5 6">
    <name type="scientific">Tenacibaculum jejuense</name>
    <dbReference type="NCBI Taxonomy" id="584609"/>
    <lineage>
        <taxon>Bacteria</taxon>
        <taxon>Pseudomonadati</taxon>
        <taxon>Bacteroidota</taxon>
        <taxon>Flavobacteriia</taxon>
        <taxon>Flavobacteriales</taxon>
        <taxon>Flavobacteriaceae</taxon>
        <taxon>Tenacibaculum</taxon>
    </lineage>
</organism>
<protein>
    <recommendedName>
        <fullName evidence="7">DUF5117 domain-containing protein</fullName>
    </recommendedName>
</protein>
<dbReference type="InterPro" id="IPR034032">
    <property type="entry name" value="Zn_MMP-like_bac"/>
</dbReference>
<evidence type="ECO:0008006" key="7">
    <source>
        <dbReference type="Google" id="ProtNLM"/>
    </source>
</evidence>
<evidence type="ECO:0000256" key="2">
    <source>
        <dbReference type="SAM" id="SignalP"/>
    </source>
</evidence>
<sequence length="868" mass="97760">MFTKKPRLVLSIFLALLFFSINDSNAQRRKKKKDKNKAKMEMPKKPKKKPTKTIADLTKKSAKIEGLFTIFQDSITGSVKLLVKKDQLNKDFIYFSQIADGVTEANAFRGSYRGSSVFNIKKYFNKIEFVAPNTSFYFDENNAISKSAKANTSDALIASAKILATDKKKGEYLIDASGLFLSEALTRVKSPSFPGRSPFSFKLGRFDKNKSKVNSIKNYPENTNIKTEYVYNNPSVLNGGSSAIKDGRYVSIKVFHTFMNMPKEGYESRFDDPRVGYFTTQVNDMTSTGATNYRDFVHRWRLVKKDPNAAISEPVTPITWWIENSTPLEWRETIKQGVLAWNVAFEKAGFKNAMVVKVQPDDADWDAGDVRYNVLRWTSSPNPPFGGYGPSFVNPRTGEILGADIMLEYVHFTNRVRIDRIFNAAATFNSEEETHKNLFLNKDNHMLCSAGHVMHENTMFGKTVLASTGASDMEMEGMKREAMIALIMHEVGHTLGLNHNMKASQLFSPAELANPEFIKGKCLTGSVMDYAAINLTLDPAKQGQYHDTAVGPYDIWAIQFGYTPFGNKTEMDALLAQSTKPELIFGNDADDMRSPGKAIDPRVMTGDLSNDQISYSIDRIKLANNVKKNIKSKLTRTGESYQELRNAYYILSGQAARAGDVISRFIGGVYVDRAMAGQQGESQPYTPVSYTDQKRAMNALKTYIFAPNAFKAPKELYNYLAAQRRGYNFFSGPEDPKIHAQVLSYQTRVLSHILHPNTLQRISDSELYGNKYRLSEFMTDLNNAIFKNDIYSSVNSFRQNLQTQYTKMLLSMVNGRGKNRFTNASKAMALYNLKNIKSWVSNGTGNIATKAHKNQLKLLITNTLKEIK</sequence>
<feature type="domain" description="DUF5117" evidence="4">
    <location>
        <begin position="117"/>
        <end position="305"/>
    </location>
</feature>
<evidence type="ECO:0000256" key="1">
    <source>
        <dbReference type="SAM" id="MobiDB-lite"/>
    </source>
</evidence>
<dbReference type="Pfam" id="PF16313">
    <property type="entry name" value="DUF4953"/>
    <property type="match status" value="1"/>
</dbReference>
<dbReference type="InterPro" id="IPR032534">
    <property type="entry name" value="EcxA_zinc-bd"/>
</dbReference>
<dbReference type="GO" id="GO:0008237">
    <property type="term" value="F:metallopeptidase activity"/>
    <property type="evidence" value="ECO:0007669"/>
    <property type="project" value="InterPro"/>
</dbReference>
<dbReference type="RefSeq" id="WP_095071129.1">
    <property type="nucleotide sequence ID" value="NZ_LT899436.1"/>
</dbReference>
<dbReference type="EMBL" id="LT899436">
    <property type="protein sequence ID" value="SNR15419.1"/>
    <property type="molecule type" value="Genomic_DNA"/>
</dbReference>
<dbReference type="PANTHER" id="PTHR38478">
    <property type="entry name" value="PEPTIDASE M1A AND M12B"/>
    <property type="match status" value="1"/>
</dbReference>
<reference evidence="5 6" key="1">
    <citation type="submission" date="2017-07" db="EMBL/GenBank/DDBJ databases">
        <authorList>
            <person name="Sun Z.S."/>
            <person name="Albrecht U."/>
            <person name="Echele G."/>
            <person name="Lee C.C."/>
        </authorList>
    </citation>
    <scope>NUCLEOTIDE SEQUENCE [LARGE SCALE GENOMIC DNA]</scope>
    <source>
        <strain evidence="6">type strain: KCTC 22618</strain>
    </source>
</reference>
<evidence type="ECO:0000313" key="5">
    <source>
        <dbReference type="EMBL" id="SNR15419.1"/>
    </source>
</evidence>
<feature type="domain" description="EcxA zinc-binding" evidence="3">
    <location>
        <begin position="473"/>
        <end position="789"/>
    </location>
</feature>
<dbReference type="KEGG" id="tje:TJEJU_1701"/>
<feature type="signal peptide" evidence="2">
    <location>
        <begin position="1"/>
        <end position="26"/>
    </location>
</feature>
<name>A0A238U897_9FLAO</name>
<dbReference type="InterPro" id="IPR024079">
    <property type="entry name" value="MetalloPept_cat_dom_sf"/>
</dbReference>
<evidence type="ECO:0000259" key="3">
    <source>
        <dbReference type="Pfam" id="PF16313"/>
    </source>
</evidence>
<dbReference type="OrthoDB" id="9776599at2"/>
<dbReference type="Pfam" id="PF17148">
    <property type="entry name" value="DUF5117"/>
    <property type="match status" value="1"/>
</dbReference>
<evidence type="ECO:0000313" key="6">
    <source>
        <dbReference type="Proteomes" id="UP000215214"/>
    </source>
</evidence>